<comment type="function">
    <text evidence="1">Could be involved in the regulation of nitrogen fixation.</text>
</comment>
<reference evidence="6 7" key="1">
    <citation type="submission" date="2016-11" db="EMBL/GenBank/DDBJ databases">
        <authorList>
            <person name="Varghese N."/>
            <person name="Submissions S."/>
        </authorList>
    </citation>
    <scope>NUCLEOTIDE SEQUENCE [LARGE SCALE GENOMIC DNA]</scope>
    <source>
        <strain evidence="6 7">DSM 17919</strain>
    </source>
</reference>
<evidence type="ECO:0000313" key="8">
    <source>
        <dbReference type="Proteomes" id="UP001568358"/>
    </source>
</evidence>
<dbReference type="GO" id="GO:0005829">
    <property type="term" value="C:cytosol"/>
    <property type="evidence" value="ECO:0007669"/>
    <property type="project" value="TreeGrafter"/>
</dbReference>
<dbReference type="EMBL" id="FQZR01000002">
    <property type="protein sequence ID" value="SHI62832.1"/>
    <property type="molecule type" value="Genomic_DNA"/>
</dbReference>
<dbReference type="PANTHER" id="PTHR30115">
    <property type="entry name" value="NITROGEN REGULATORY PROTEIN P-II"/>
    <property type="match status" value="1"/>
</dbReference>
<protein>
    <submittedName>
        <fullName evidence="6">Nitrogen regulatory protein P-II family</fullName>
    </submittedName>
    <submittedName>
        <fullName evidence="5">P-II family nitrogen regulator</fullName>
    </submittedName>
</protein>
<comment type="caution">
    <text evidence="6">The sequence shown here is derived from an EMBL/GenBank/DDBJ whole genome shotgun (WGS) entry which is preliminary data.</text>
</comment>
<keyword evidence="4" id="KW-0535">Nitrogen fixation</keyword>
<gene>
    <name evidence="5" type="ORF">AB2Z07_00430</name>
    <name evidence="6" type="ORF">SAMN05660830_00501</name>
</gene>
<dbReference type="GO" id="GO:0030234">
    <property type="term" value="F:enzyme regulator activity"/>
    <property type="evidence" value="ECO:0007669"/>
    <property type="project" value="InterPro"/>
</dbReference>
<dbReference type="RefSeq" id="WP_020001631.1">
    <property type="nucleotide sequence ID" value="NZ_CP192217.1"/>
</dbReference>
<dbReference type="PROSITE" id="PS51343">
    <property type="entry name" value="PII_GLNB_DOM"/>
    <property type="match status" value="1"/>
</dbReference>
<dbReference type="Proteomes" id="UP001568358">
    <property type="component" value="Unassembled WGS sequence"/>
</dbReference>
<evidence type="ECO:0000256" key="4">
    <source>
        <dbReference type="ARBA" id="ARBA00023231"/>
    </source>
</evidence>
<dbReference type="PANTHER" id="PTHR30115:SF13">
    <property type="entry name" value="PII-LIKE PROTEIN GLNBI"/>
    <property type="match status" value="1"/>
</dbReference>
<dbReference type="GO" id="GO:0006808">
    <property type="term" value="P:regulation of nitrogen utilization"/>
    <property type="evidence" value="ECO:0007669"/>
    <property type="project" value="InterPro"/>
</dbReference>
<evidence type="ECO:0000313" key="5">
    <source>
        <dbReference type="EMBL" id="MEZ6852008.1"/>
    </source>
</evidence>
<organism evidence="6 7">
    <name type="scientific">Halodesulfovibrio aestuarii</name>
    <dbReference type="NCBI Taxonomy" id="126333"/>
    <lineage>
        <taxon>Bacteria</taxon>
        <taxon>Pseudomonadati</taxon>
        <taxon>Thermodesulfobacteriota</taxon>
        <taxon>Desulfovibrionia</taxon>
        <taxon>Desulfovibrionales</taxon>
        <taxon>Desulfovibrionaceae</taxon>
        <taxon>Halodesulfovibrio</taxon>
    </lineage>
</organism>
<dbReference type="SUPFAM" id="SSF54913">
    <property type="entry name" value="GlnB-like"/>
    <property type="match status" value="1"/>
</dbReference>
<evidence type="ECO:0000256" key="3">
    <source>
        <dbReference type="ARBA" id="ARBA00023163"/>
    </source>
</evidence>
<evidence type="ECO:0000256" key="1">
    <source>
        <dbReference type="ARBA" id="ARBA00002440"/>
    </source>
</evidence>
<dbReference type="InterPro" id="IPR002187">
    <property type="entry name" value="N-reg_PII"/>
</dbReference>
<dbReference type="InterPro" id="IPR015867">
    <property type="entry name" value="N-reg_PII/ATP_PRibTrfase_C"/>
</dbReference>
<evidence type="ECO:0000313" key="7">
    <source>
        <dbReference type="Proteomes" id="UP000184001"/>
    </source>
</evidence>
<dbReference type="Pfam" id="PF00543">
    <property type="entry name" value="P-II"/>
    <property type="match status" value="1"/>
</dbReference>
<keyword evidence="8" id="KW-1185">Reference proteome</keyword>
<dbReference type="AlphaFoldDB" id="A0A8G2C7E9"/>
<proteinExistence type="predicted"/>
<evidence type="ECO:0000313" key="6">
    <source>
        <dbReference type="EMBL" id="SHI62832.1"/>
    </source>
</evidence>
<dbReference type="GO" id="GO:0005524">
    <property type="term" value="F:ATP binding"/>
    <property type="evidence" value="ECO:0007669"/>
    <property type="project" value="TreeGrafter"/>
</dbReference>
<evidence type="ECO:0000256" key="2">
    <source>
        <dbReference type="ARBA" id="ARBA00023015"/>
    </source>
</evidence>
<dbReference type="PRINTS" id="PR00340">
    <property type="entry name" value="PIIGLNB"/>
</dbReference>
<reference evidence="5 8" key="2">
    <citation type="submission" date="2024-07" db="EMBL/GenBank/DDBJ databases">
        <title>Active virus-host system and metabolic interactions in a Lokiarchaeon culture.</title>
        <authorList>
            <person name="Ponce Toledo R.I."/>
            <person name="Rodrigues Oliveira T."/>
            <person name="Schleper C."/>
        </authorList>
    </citation>
    <scope>NUCLEOTIDE SEQUENCE [LARGE SCALE GENOMIC DNA]</scope>
    <source>
        <strain evidence="5 8">B35</strain>
    </source>
</reference>
<dbReference type="EMBL" id="JBFSOO010000001">
    <property type="protein sequence ID" value="MEZ6852008.1"/>
    <property type="molecule type" value="Genomic_DNA"/>
</dbReference>
<sequence>MMIMVKAIVRPEKVDDVLKELMDKGFPAVTKFAVAGRGKQRGIKIGEVTYDELPKVMLLCAVKAEDKDYLIETIMDAARSGKKGAFGDGKIFVTPVEDVYTISSGIKEASPAAEG</sequence>
<keyword evidence="3" id="KW-0804">Transcription</keyword>
<dbReference type="InterPro" id="IPR011322">
    <property type="entry name" value="N-reg_PII-like_a/b"/>
</dbReference>
<dbReference type="Gene3D" id="3.30.70.120">
    <property type="match status" value="1"/>
</dbReference>
<dbReference type="SMART" id="SM00938">
    <property type="entry name" value="P-II"/>
    <property type="match status" value="1"/>
</dbReference>
<keyword evidence="2" id="KW-0805">Transcription regulation</keyword>
<dbReference type="Proteomes" id="UP000184001">
    <property type="component" value="Unassembled WGS sequence"/>
</dbReference>
<name>A0A8G2C7E9_9BACT</name>
<accession>A0A8G2C7E9</accession>